<dbReference type="InterPro" id="IPR050317">
    <property type="entry name" value="Plant_Fungal_Acyltransferase"/>
</dbReference>
<organism evidence="2 3">
    <name type="scientific">Stachybotrys elegans</name>
    <dbReference type="NCBI Taxonomy" id="80388"/>
    <lineage>
        <taxon>Eukaryota</taxon>
        <taxon>Fungi</taxon>
        <taxon>Dikarya</taxon>
        <taxon>Ascomycota</taxon>
        <taxon>Pezizomycotina</taxon>
        <taxon>Sordariomycetes</taxon>
        <taxon>Hypocreomycetidae</taxon>
        <taxon>Hypocreales</taxon>
        <taxon>Stachybotryaceae</taxon>
        <taxon>Stachybotrys</taxon>
    </lineage>
</organism>
<dbReference type="GO" id="GO:0016747">
    <property type="term" value="F:acyltransferase activity, transferring groups other than amino-acyl groups"/>
    <property type="evidence" value="ECO:0007669"/>
    <property type="project" value="TreeGrafter"/>
</dbReference>
<name>A0A8K0WM82_9HYPO</name>
<accession>A0A8K0WM82</accession>
<keyword evidence="3" id="KW-1185">Reference proteome</keyword>
<dbReference type="InterPro" id="IPR023213">
    <property type="entry name" value="CAT-like_dom_sf"/>
</dbReference>
<dbReference type="AlphaFoldDB" id="A0A8K0WM82"/>
<dbReference type="Pfam" id="PF02458">
    <property type="entry name" value="Transferase"/>
    <property type="match status" value="1"/>
</dbReference>
<protein>
    <submittedName>
        <fullName evidence="2">Uncharacterized protein</fullName>
    </submittedName>
</protein>
<reference evidence="2" key="1">
    <citation type="journal article" date="2021" name="Nat. Commun.">
        <title>Genetic determinants of endophytism in the Arabidopsis root mycobiome.</title>
        <authorList>
            <person name="Mesny F."/>
            <person name="Miyauchi S."/>
            <person name="Thiergart T."/>
            <person name="Pickel B."/>
            <person name="Atanasova L."/>
            <person name="Karlsson M."/>
            <person name="Huettel B."/>
            <person name="Barry K.W."/>
            <person name="Haridas S."/>
            <person name="Chen C."/>
            <person name="Bauer D."/>
            <person name="Andreopoulos W."/>
            <person name="Pangilinan J."/>
            <person name="LaButti K."/>
            <person name="Riley R."/>
            <person name="Lipzen A."/>
            <person name="Clum A."/>
            <person name="Drula E."/>
            <person name="Henrissat B."/>
            <person name="Kohler A."/>
            <person name="Grigoriev I.V."/>
            <person name="Martin F.M."/>
            <person name="Hacquard S."/>
        </authorList>
    </citation>
    <scope>NUCLEOTIDE SEQUENCE</scope>
    <source>
        <strain evidence="2">MPI-CAGE-CH-0235</strain>
    </source>
</reference>
<proteinExistence type="predicted"/>
<dbReference type="Proteomes" id="UP000813444">
    <property type="component" value="Unassembled WGS sequence"/>
</dbReference>
<evidence type="ECO:0000256" key="1">
    <source>
        <dbReference type="ARBA" id="ARBA00022679"/>
    </source>
</evidence>
<dbReference type="Gene3D" id="3.30.559.10">
    <property type="entry name" value="Chloramphenicol acetyltransferase-like domain"/>
    <property type="match status" value="2"/>
</dbReference>
<gene>
    <name evidence="2" type="ORF">B0I35DRAFT_86808</name>
</gene>
<keyword evidence="1" id="KW-0808">Transferase</keyword>
<evidence type="ECO:0000313" key="3">
    <source>
        <dbReference type="Proteomes" id="UP000813444"/>
    </source>
</evidence>
<dbReference type="PANTHER" id="PTHR31642:SF310">
    <property type="entry name" value="FATTY ALCOHOL:CAFFEOYL-COA ACYLTRANSFERASE"/>
    <property type="match status" value="1"/>
</dbReference>
<dbReference type="EMBL" id="JAGPNK010000013">
    <property type="protein sequence ID" value="KAH7309809.1"/>
    <property type="molecule type" value="Genomic_DNA"/>
</dbReference>
<sequence>MARDLAAIVYTDRIKLPKYRSPVKTPLSVLDATTQGRPPTSIIWFFKRPQNFQDADEAVERNIDCLKDSLAHTIREGYPQCCGFLKIVDRNPRSDPVPPTFLPHARRNGRIYYEYGTRDDPGVEVLVVKSTKSLVNLPPDGYPNKSSMWIRSEAMIRSFLPPTKLSSGVAMRGYNTTGPLMAVQVTKTACGGLVIAINSAHPLADTLSLACFASDWAENNRRLLCDMIPPTMKPHFDPSQLDTLASGDINVNESNADLVRQAASLPLSPYTAADTPTASAGISFPHRLDKSIASCSIYLTAAQVLSLCKEAAGNHLGRLIIGDIVSAHIWSCVDRARGLGSAKLPSRCEFEMDARAILGLSDDFAGSPTLRLAIQSPAATVSVEDKWTYKAPRLRAAFNAVFAPGGLGSHLHSLAFAERPPRLLESPIGVYSTALTWAPTALYEADFGFDSEVKYVGEWRRPSMAMWLSMKSLHPQGPLTWRLLCICPPTLCATCSRIRCSFLPLKNNCDHRGI</sequence>
<evidence type="ECO:0000313" key="2">
    <source>
        <dbReference type="EMBL" id="KAH7309809.1"/>
    </source>
</evidence>
<dbReference type="PANTHER" id="PTHR31642">
    <property type="entry name" value="TRICHOTHECENE 3-O-ACETYLTRANSFERASE"/>
    <property type="match status" value="1"/>
</dbReference>
<dbReference type="OrthoDB" id="444127at2759"/>
<comment type="caution">
    <text evidence="2">The sequence shown here is derived from an EMBL/GenBank/DDBJ whole genome shotgun (WGS) entry which is preliminary data.</text>
</comment>